<dbReference type="PROSITE" id="PS00137">
    <property type="entry name" value="SUBTILASE_HIS"/>
    <property type="match status" value="1"/>
</dbReference>
<accession>A0A6N8U268</accession>
<evidence type="ECO:0000256" key="1">
    <source>
        <dbReference type="ARBA" id="ARBA00011073"/>
    </source>
</evidence>
<dbReference type="InterPro" id="IPR015500">
    <property type="entry name" value="Peptidase_S8_subtilisin-rel"/>
</dbReference>
<feature type="active site" description="Charge relay system" evidence="5 6">
    <location>
        <position position="175"/>
    </location>
</feature>
<evidence type="ECO:0000256" key="2">
    <source>
        <dbReference type="ARBA" id="ARBA00022670"/>
    </source>
</evidence>
<keyword evidence="4 6" id="KW-0720">Serine protease</keyword>
<feature type="domain" description="Peptidase S8/S53" evidence="9">
    <location>
        <begin position="131"/>
        <end position="400"/>
    </location>
</feature>
<dbReference type="CDD" id="cd07487">
    <property type="entry name" value="Peptidases_S8_1"/>
    <property type="match status" value="1"/>
</dbReference>
<dbReference type="GO" id="GO:0006508">
    <property type="term" value="P:proteolysis"/>
    <property type="evidence" value="ECO:0007669"/>
    <property type="project" value="UniProtKB-KW"/>
</dbReference>
<comment type="caution">
    <text evidence="10">The sequence shown here is derived from an EMBL/GenBank/DDBJ whole genome shotgun (WGS) entry which is preliminary data.</text>
</comment>
<organism evidence="10 11">
    <name type="scientific">Salinicoccus hispanicus</name>
    <dbReference type="NCBI Taxonomy" id="157225"/>
    <lineage>
        <taxon>Bacteria</taxon>
        <taxon>Bacillati</taxon>
        <taxon>Bacillota</taxon>
        <taxon>Bacilli</taxon>
        <taxon>Bacillales</taxon>
        <taxon>Staphylococcaceae</taxon>
        <taxon>Salinicoccus</taxon>
    </lineage>
</organism>
<reference evidence="10 11" key="1">
    <citation type="submission" date="2019-12" db="EMBL/GenBank/DDBJ databases">
        <title>Salinicoccus cyprini sp. nov., isolated from gastro-intestinal tract of mirror carp, Cyprinus carpio var. specularis, collected from Gobind Sagar Reservoir, Himachal Pradesh, India.</title>
        <authorList>
            <person name="Talwar C."/>
            <person name="Singh A.K."/>
            <person name="Lal R."/>
            <person name="Negi R.K."/>
        </authorList>
    </citation>
    <scope>NUCLEOTIDE SEQUENCE [LARGE SCALE GENOMIC DNA]</scope>
    <source>
        <strain evidence="10 11">J-82</strain>
    </source>
</reference>
<keyword evidence="3 6" id="KW-0378">Hydrolase</keyword>
<gene>
    <name evidence="10" type="ORF">GQ671_07205</name>
</gene>
<dbReference type="OrthoDB" id="9798386at2"/>
<dbReference type="PRINTS" id="PR00723">
    <property type="entry name" value="SUBTILISIN"/>
</dbReference>
<feature type="compositionally biased region" description="Low complexity" evidence="8">
    <location>
        <begin position="180"/>
        <end position="193"/>
    </location>
</feature>
<dbReference type="Proteomes" id="UP000436284">
    <property type="component" value="Unassembled WGS sequence"/>
</dbReference>
<name>A0A6N8U268_9STAP</name>
<dbReference type="InterPro" id="IPR023828">
    <property type="entry name" value="Peptidase_S8_Ser-AS"/>
</dbReference>
<dbReference type="InterPro" id="IPR050131">
    <property type="entry name" value="Peptidase_S8_subtilisin-like"/>
</dbReference>
<comment type="similarity">
    <text evidence="1 6 7">Belongs to the peptidase S8 family.</text>
</comment>
<dbReference type="EMBL" id="WUUK01000002">
    <property type="protein sequence ID" value="MXQ51056.1"/>
    <property type="molecule type" value="Genomic_DNA"/>
</dbReference>
<evidence type="ECO:0000256" key="6">
    <source>
        <dbReference type="PROSITE-ProRule" id="PRU01240"/>
    </source>
</evidence>
<dbReference type="InterPro" id="IPR036852">
    <property type="entry name" value="Peptidase_S8/S53_dom_sf"/>
</dbReference>
<evidence type="ECO:0000256" key="3">
    <source>
        <dbReference type="ARBA" id="ARBA00022801"/>
    </source>
</evidence>
<evidence type="ECO:0000256" key="4">
    <source>
        <dbReference type="ARBA" id="ARBA00022825"/>
    </source>
</evidence>
<dbReference type="RefSeq" id="WP_160654806.1">
    <property type="nucleotide sequence ID" value="NZ_JBHRWU010000001.1"/>
</dbReference>
<dbReference type="PROSITE" id="PS00136">
    <property type="entry name" value="SUBTILASE_ASP"/>
    <property type="match status" value="1"/>
</dbReference>
<protein>
    <submittedName>
        <fullName evidence="10">S8 family serine peptidase</fullName>
    </submittedName>
</protein>
<keyword evidence="11" id="KW-1185">Reference proteome</keyword>
<dbReference type="InterPro" id="IPR000209">
    <property type="entry name" value="Peptidase_S8/S53_dom"/>
</dbReference>
<evidence type="ECO:0000256" key="5">
    <source>
        <dbReference type="PIRSR" id="PIRSR615500-1"/>
    </source>
</evidence>
<feature type="active site" description="Charge relay system" evidence="5 6">
    <location>
        <position position="140"/>
    </location>
</feature>
<dbReference type="SUPFAM" id="SSF52743">
    <property type="entry name" value="Subtilisin-like"/>
    <property type="match status" value="1"/>
</dbReference>
<dbReference type="InterPro" id="IPR022398">
    <property type="entry name" value="Peptidase_S8_His-AS"/>
</dbReference>
<keyword evidence="2 6" id="KW-0645">Protease</keyword>
<feature type="active site" description="Charge relay system" evidence="5 6">
    <location>
        <position position="367"/>
    </location>
</feature>
<evidence type="ECO:0000313" key="11">
    <source>
        <dbReference type="Proteomes" id="UP000436284"/>
    </source>
</evidence>
<dbReference type="PANTHER" id="PTHR43806">
    <property type="entry name" value="PEPTIDASE S8"/>
    <property type="match status" value="1"/>
</dbReference>
<dbReference type="Gene3D" id="3.40.50.200">
    <property type="entry name" value="Peptidase S8/S53 domain"/>
    <property type="match status" value="1"/>
</dbReference>
<evidence type="ECO:0000259" key="9">
    <source>
        <dbReference type="Pfam" id="PF00082"/>
    </source>
</evidence>
<dbReference type="Pfam" id="PF00082">
    <property type="entry name" value="Peptidase_S8"/>
    <property type="match status" value="1"/>
</dbReference>
<evidence type="ECO:0000256" key="8">
    <source>
        <dbReference type="SAM" id="MobiDB-lite"/>
    </source>
</evidence>
<dbReference type="PROSITE" id="PS51892">
    <property type="entry name" value="SUBTILASE"/>
    <property type="match status" value="1"/>
</dbReference>
<feature type="region of interest" description="Disordered" evidence="8">
    <location>
        <begin position="168"/>
        <end position="198"/>
    </location>
</feature>
<dbReference type="GO" id="GO:0004252">
    <property type="term" value="F:serine-type endopeptidase activity"/>
    <property type="evidence" value="ECO:0007669"/>
    <property type="project" value="UniProtKB-UniRule"/>
</dbReference>
<dbReference type="AlphaFoldDB" id="A0A6N8U268"/>
<dbReference type="PANTHER" id="PTHR43806:SF65">
    <property type="entry name" value="SERINE PROTEASE APRX"/>
    <property type="match status" value="1"/>
</dbReference>
<proteinExistence type="inferred from homology"/>
<evidence type="ECO:0000256" key="7">
    <source>
        <dbReference type="RuleBase" id="RU003355"/>
    </source>
</evidence>
<sequence length="438" mass="47280">MDSRKRIWFEESGNRLDPGLIEQLRISRKSTFQAASSSEIPVIIKYRRSCGEEEKDDLLRKCNIDSHNHLEQEIRIINSTKGQLTPEKIKEVKDHEAIERIYYDRPVSAYLDITDTQIGARGIREKHNLSGKGVTIAVLDTGIHPHADLTTPENRLVAFRDLINGETEPYDDNGHGTHCAGDAAGNGASSDGAYQGPAPESSVVGVKVLDGAGDGKLSTIIGGIEWCLDNKETYDIRILSLSLGGPAYESFREDPLSLAAQEAWHRGMIVCAAAGNSGPAAGTTGTPGINPFIITVGASDDQDTVERSDDAIAEFSSRGPTIDQFVKPDIYAPGTNIISLLSPGSAVETELAEQIIDEDYIQMSGTSMATPVCAGVIALMLEANPDLSPNDVKSILQMTGEPVFGNEWGYIDAESAVEMAIRYAENQHQSASMDSQSL</sequence>
<dbReference type="InterPro" id="IPR023827">
    <property type="entry name" value="Peptidase_S8_Asp-AS"/>
</dbReference>
<dbReference type="PROSITE" id="PS00138">
    <property type="entry name" value="SUBTILASE_SER"/>
    <property type="match status" value="1"/>
</dbReference>
<evidence type="ECO:0000313" key="10">
    <source>
        <dbReference type="EMBL" id="MXQ51056.1"/>
    </source>
</evidence>